<protein>
    <recommendedName>
        <fullName evidence="1">Protein kinase domain-containing protein</fullName>
    </recommendedName>
</protein>
<dbReference type="AlphaFoldDB" id="A0A0C3QB05"/>
<reference evidence="2 3" key="1">
    <citation type="submission" date="2014-04" db="EMBL/GenBank/DDBJ databases">
        <authorList>
            <consortium name="DOE Joint Genome Institute"/>
            <person name="Kuo A."/>
            <person name="Girlanda M."/>
            <person name="Perotto S."/>
            <person name="Kohler A."/>
            <person name="Nagy L.G."/>
            <person name="Floudas D."/>
            <person name="Copeland A."/>
            <person name="Barry K.W."/>
            <person name="Cichocki N."/>
            <person name="Veneault-Fourrey C."/>
            <person name="LaButti K."/>
            <person name="Lindquist E.A."/>
            <person name="Lipzen A."/>
            <person name="Lundell T."/>
            <person name="Morin E."/>
            <person name="Murat C."/>
            <person name="Sun H."/>
            <person name="Tunlid A."/>
            <person name="Henrissat B."/>
            <person name="Grigoriev I.V."/>
            <person name="Hibbett D.S."/>
            <person name="Martin F."/>
            <person name="Nordberg H.P."/>
            <person name="Cantor M.N."/>
            <person name="Hua S.X."/>
        </authorList>
    </citation>
    <scope>NUCLEOTIDE SEQUENCE [LARGE SCALE GENOMIC DNA]</scope>
    <source>
        <strain evidence="2 3">MUT 4182</strain>
    </source>
</reference>
<dbReference type="GO" id="GO:0005524">
    <property type="term" value="F:ATP binding"/>
    <property type="evidence" value="ECO:0007669"/>
    <property type="project" value="InterPro"/>
</dbReference>
<dbReference type="GO" id="GO:0004674">
    <property type="term" value="F:protein serine/threonine kinase activity"/>
    <property type="evidence" value="ECO:0007669"/>
    <property type="project" value="TreeGrafter"/>
</dbReference>
<evidence type="ECO:0000313" key="2">
    <source>
        <dbReference type="EMBL" id="KIO27570.1"/>
    </source>
</evidence>
<dbReference type="InterPro" id="IPR011990">
    <property type="entry name" value="TPR-like_helical_dom_sf"/>
</dbReference>
<dbReference type="InterPro" id="IPR019734">
    <property type="entry name" value="TPR_rpt"/>
</dbReference>
<name>A0A0C3QB05_9AGAM</name>
<dbReference type="PROSITE" id="PS50011">
    <property type="entry name" value="PROTEIN_KINASE_DOM"/>
    <property type="match status" value="1"/>
</dbReference>
<dbReference type="SUPFAM" id="SSF48452">
    <property type="entry name" value="TPR-like"/>
    <property type="match status" value="3"/>
</dbReference>
<dbReference type="InterPro" id="IPR001245">
    <property type="entry name" value="Ser-Thr/Tyr_kinase_cat_dom"/>
</dbReference>
<organism evidence="2 3">
    <name type="scientific">Tulasnella calospora MUT 4182</name>
    <dbReference type="NCBI Taxonomy" id="1051891"/>
    <lineage>
        <taxon>Eukaryota</taxon>
        <taxon>Fungi</taxon>
        <taxon>Dikarya</taxon>
        <taxon>Basidiomycota</taxon>
        <taxon>Agaricomycotina</taxon>
        <taxon>Agaricomycetes</taxon>
        <taxon>Cantharellales</taxon>
        <taxon>Tulasnellaceae</taxon>
        <taxon>Tulasnella</taxon>
    </lineage>
</organism>
<dbReference type="Proteomes" id="UP000054248">
    <property type="component" value="Unassembled WGS sequence"/>
</dbReference>
<dbReference type="STRING" id="1051891.A0A0C3QB05"/>
<dbReference type="EMBL" id="KN823007">
    <property type="protein sequence ID" value="KIO27570.1"/>
    <property type="molecule type" value="Genomic_DNA"/>
</dbReference>
<dbReference type="Pfam" id="PF07714">
    <property type="entry name" value="PK_Tyr_Ser-Thr"/>
    <property type="match status" value="1"/>
</dbReference>
<keyword evidence="3" id="KW-1185">Reference proteome</keyword>
<dbReference type="HOGENOM" id="CLU_000288_7_37_1"/>
<dbReference type="SMART" id="SM00028">
    <property type="entry name" value="TPR"/>
    <property type="match status" value="5"/>
</dbReference>
<dbReference type="PANTHER" id="PTHR44329">
    <property type="entry name" value="SERINE/THREONINE-PROTEIN KINASE TNNI3K-RELATED"/>
    <property type="match status" value="1"/>
</dbReference>
<dbReference type="InterPro" id="IPR051681">
    <property type="entry name" value="Ser/Thr_Kinases-Pseudokinases"/>
</dbReference>
<sequence length="736" mass="83160">MSKTEDTDQRSASAQAVDEEYKKLERFHVERRRVVLVDDNDAPEGGFGIVRRGELYQSAYLPAWLASRQYGPPQAVAVKQIKVSAISNVPRVKRAFTREMSVWSSLEAHPGIAKFLGFYADFKRSEAWLLSPWEPNGNVCEFIKTHDLEVPEKLSLIYDTIDALTFLHRLDTPANVLVTAEYRARLCDFGLARMYEDSGFGRLETSTGMKGSIRWCSPEILKDAPRTPSSDVYAWAWLVWEIMTGDVPYQGTSADYAIIYKIFESPLPQVDGKSRLSDCLQVWELLRRCWNVDPLQRPTSMMCKTTVTYLPRCTPSPANANHQTRSPVLLENLGDLESWKGNRETSSAYLDEALQLYQEEMDMKGIAGILLKQARAAFRITDYFKLRAVATTALERCRSLNDALGIAEASYYLGYAVDMLSVDGALPLLQESLDIRRAHGDDVGIVQCLERIGYIQTFRGQGQEGLSTLLEAVEIASRSGDRLGLATALQSVGSTHLELSDFIKAAEALSEALMITRSVGWDVEIGHNLLYMGRLKTGLGEYREAEEFLQDSISIFRCVRDWWCLPQALESLGDCFQEQSRPNDAASLFEEATLLWLQQSRPEDSKDLARYLVELKSGQGDWNGALRWHDHIIAVCHSQKLQLEVTEHLLHKGEILVNLQRHDEAALHFEAAMAICIENGHPWSQERVQLCAIPKTAMKWERRLPLMCNLKKLQRRQPQLVTASLKLPILVEYSGS</sequence>
<evidence type="ECO:0000259" key="1">
    <source>
        <dbReference type="PROSITE" id="PS50011"/>
    </source>
</evidence>
<dbReference type="Gene3D" id="1.25.40.10">
    <property type="entry name" value="Tetratricopeptide repeat domain"/>
    <property type="match status" value="1"/>
</dbReference>
<gene>
    <name evidence="2" type="ORF">M407DRAFT_23253</name>
</gene>
<reference evidence="3" key="2">
    <citation type="submission" date="2015-01" db="EMBL/GenBank/DDBJ databases">
        <title>Evolutionary Origins and Diversification of the Mycorrhizal Mutualists.</title>
        <authorList>
            <consortium name="DOE Joint Genome Institute"/>
            <consortium name="Mycorrhizal Genomics Consortium"/>
            <person name="Kohler A."/>
            <person name="Kuo A."/>
            <person name="Nagy L.G."/>
            <person name="Floudas D."/>
            <person name="Copeland A."/>
            <person name="Barry K.W."/>
            <person name="Cichocki N."/>
            <person name="Veneault-Fourrey C."/>
            <person name="LaButti K."/>
            <person name="Lindquist E.A."/>
            <person name="Lipzen A."/>
            <person name="Lundell T."/>
            <person name="Morin E."/>
            <person name="Murat C."/>
            <person name="Riley R."/>
            <person name="Ohm R."/>
            <person name="Sun H."/>
            <person name="Tunlid A."/>
            <person name="Henrissat B."/>
            <person name="Grigoriev I.V."/>
            <person name="Hibbett D.S."/>
            <person name="Martin F."/>
        </authorList>
    </citation>
    <scope>NUCLEOTIDE SEQUENCE [LARGE SCALE GENOMIC DNA]</scope>
    <source>
        <strain evidence="3">MUT 4182</strain>
    </source>
</reference>
<evidence type="ECO:0000313" key="3">
    <source>
        <dbReference type="Proteomes" id="UP000054248"/>
    </source>
</evidence>
<accession>A0A0C3QB05</accession>
<proteinExistence type="predicted"/>
<dbReference type="OrthoDB" id="621413at2759"/>
<dbReference type="Pfam" id="PF13424">
    <property type="entry name" value="TPR_12"/>
    <property type="match status" value="1"/>
</dbReference>
<dbReference type="InterPro" id="IPR011009">
    <property type="entry name" value="Kinase-like_dom_sf"/>
</dbReference>
<dbReference type="InterPro" id="IPR000719">
    <property type="entry name" value="Prot_kinase_dom"/>
</dbReference>
<dbReference type="SUPFAM" id="SSF56112">
    <property type="entry name" value="Protein kinase-like (PK-like)"/>
    <property type="match status" value="1"/>
</dbReference>
<feature type="domain" description="Protein kinase" evidence="1">
    <location>
        <begin position="36"/>
        <end position="310"/>
    </location>
</feature>
<dbReference type="Gene3D" id="1.10.510.10">
    <property type="entry name" value="Transferase(Phosphotransferase) domain 1"/>
    <property type="match status" value="1"/>
</dbReference>